<sequence length="329" mass="37438">MRPTSITKYQFPICNPIPVSFTKSLARTAAGRIKRYRGTKRVFIEHLRNGGFQYASQIMDINDPLVPVNGPEGKVVILAQNSTITSTDEERRMQMTLPWPQPFYAPPSTYTRYCSTEHSITRGQISLAWDGVQATAQHLGVTNIYFPPDIMTLDYNHLSLPGQGQTIPAAFDPAATHDLLFHIVRVRYGEGYPRYFAIRENLRERDGPEKVVYVADEEDEADDTVDRLQAWYDRYMGNRDRAPEADRHRSWGNTVYGNSEAGTYATGHKVAYCFKIASHLFHLHDGRLTVNYQAPGQQRRHIPHWNIVYDAAGSDTAHVNAFLSLNDLY</sequence>
<protein>
    <submittedName>
        <fullName evidence="1">Uncharacterized protein</fullName>
    </submittedName>
</protein>
<proteinExistence type="predicted"/>
<dbReference type="Proteomes" id="UP000266152">
    <property type="component" value="Unassembled WGS sequence"/>
</dbReference>
<comment type="caution">
    <text evidence="1">The sequence shown here is derived from an EMBL/GenBank/DDBJ whole genome shotgun (WGS) entry which is preliminary data.</text>
</comment>
<evidence type="ECO:0000313" key="1">
    <source>
        <dbReference type="EMBL" id="RGP76768.1"/>
    </source>
</evidence>
<keyword evidence="2" id="KW-1185">Reference proteome</keyword>
<dbReference type="AlphaFoldDB" id="A0A395SWC5"/>
<accession>A0A395SWC5</accession>
<evidence type="ECO:0000313" key="2">
    <source>
        <dbReference type="Proteomes" id="UP000266152"/>
    </source>
</evidence>
<name>A0A395SWC5_FUSSP</name>
<dbReference type="EMBL" id="PXOF01000001">
    <property type="protein sequence ID" value="RGP76768.1"/>
    <property type="molecule type" value="Genomic_DNA"/>
</dbReference>
<reference evidence="1 2" key="1">
    <citation type="journal article" date="2018" name="PLoS Pathog.">
        <title>Evolution of structural diversity of trichothecenes, a family of toxins produced by plant pathogenic and entomopathogenic fungi.</title>
        <authorList>
            <person name="Proctor R.H."/>
            <person name="McCormick S.P."/>
            <person name="Kim H.S."/>
            <person name="Cardoza R.E."/>
            <person name="Stanley A.M."/>
            <person name="Lindo L."/>
            <person name="Kelly A."/>
            <person name="Brown D.W."/>
            <person name="Lee T."/>
            <person name="Vaughan M.M."/>
            <person name="Alexander N.J."/>
            <person name="Busman M."/>
            <person name="Gutierrez S."/>
        </authorList>
    </citation>
    <scope>NUCLEOTIDE SEQUENCE [LARGE SCALE GENOMIC DNA]</scope>
    <source>
        <strain evidence="1 2">NRRL 3299</strain>
    </source>
</reference>
<organism evidence="1 2">
    <name type="scientific">Fusarium sporotrichioides</name>
    <dbReference type="NCBI Taxonomy" id="5514"/>
    <lineage>
        <taxon>Eukaryota</taxon>
        <taxon>Fungi</taxon>
        <taxon>Dikarya</taxon>
        <taxon>Ascomycota</taxon>
        <taxon>Pezizomycotina</taxon>
        <taxon>Sordariomycetes</taxon>
        <taxon>Hypocreomycetidae</taxon>
        <taxon>Hypocreales</taxon>
        <taxon>Nectriaceae</taxon>
        <taxon>Fusarium</taxon>
    </lineage>
</organism>
<gene>
    <name evidence="1" type="ORF">FSPOR_1</name>
</gene>